<gene>
    <name evidence="2" type="ORF">BX592_1523</name>
</gene>
<evidence type="ECO:0000256" key="1">
    <source>
        <dbReference type="SAM" id="MobiDB-lite"/>
    </source>
</evidence>
<dbReference type="EMBL" id="SORE01000052">
    <property type="protein sequence ID" value="TDY31266.1"/>
    <property type="molecule type" value="Genomic_DNA"/>
</dbReference>
<evidence type="ECO:0000313" key="3">
    <source>
        <dbReference type="Proteomes" id="UP000295509"/>
    </source>
</evidence>
<proteinExistence type="predicted"/>
<comment type="caution">
    <text evidence="2">The sequence shown here is derived from an EMBL/GenBank/DDBJ whole genome shotgun (WGS) entry which is preliminary data.</text>
</comment>
<protein>
    <recommendedName>
        <fullName evidence="4">Type II secretory pathway pseudopilin PulG</fullName>
    </recommendedName>
</protein>
<name>A0A4R8KNT1_9BURK</name>
<sequence length="250" mass="25674">MVAIIGVAAAASAELGAIYQRRQAEKELLFVGAEFQRALQSFAAATPTGQPTQPRTLEDLLRDPRYPNVVRHLRKVYADPMTGKADWVIVKSPDGQTIVGLHSASTGRPIQITHFPSVFQGFDRRKSYTDWVFFARVPALTQGQRPPDGTVNSGDLSGSASGGGNFSSDGMQSNGSPLGSSFGSSSGSPPGSPFGSSSGSQPGSPFGSSSGSSFGSSFGGNSPGGSSPNGSLFNNSPFGGSSSGNGMSNR</sequence>
<dbReference type="Proteomes" id="UP000295509">
    <property type="component" value="Unassembled WGS sequence"/>
</dbReference>
<reference evidence="2 3" key="1">
    <citation type="submission" date="2019-03" db="EMBL/GenBank/DDBJ databases">
        <title>Genomic Encyclopedia of Type Strains, Phase III (KMG-III): the genomes of soil and plant-associated and newly described type strains.</title>
        <authorList>
            <person name="Whitman W."/>
        </authorList>
    </citation>
    <scope>NUCLEOTIDE SEQUENCE [LARGE SCALE GENOMIC DNA]</scope>
    <source>
        <strain evidence="2 3">LMG 29544</strain>
    </source>
</reference>
<evidence type="ECO:0008006" key="4">
    <source>
        <dbReference type="Google" id="ProtNLM"/>
    </source>
</evidence>
<feature type="compositionally biased region" description="Low complexity" evidence="1">
    <location>
        <begin position="166"/>
        <end position="216"/>
    </location>
</feature>
<dbReference type="RefSeq" id="WP_208328020.1">
    <property type="nucleotide sequence ID" value="NZ_JBHLUW010000018.1"/>
</dbReference>
<accession>A0A4R8KNT1</accession>
<evidence type="ECO:0000313" key="2">
    <source>
        <dbReference type="EMBL" id="TDY31266.1"/>
    </source>
</evidence>
<feature type="compositionally biased region" description="Low complexity" evidence="1">
    <location>
        <begin position="224"/>
        <end position="250"/>
    </location>
</feature>
<organism evidence="2 3">
    <name type="scientific">Paraburkholderia rhizosphaerae</name>
    <dbReference type="NCBI Taxonomy" id="480658"/>
    <lineage>
        <taxon>Bacteria</taxon>
        <taxon>Pseudomonadati</taxon>
        <taxon>Pseudomonadota</taxon>
        <taxon>Betaproteobacteria</taxon>
        <taxon>Burkholderiales</taxon>
        <taxon>Burkholderiaceae</taxon>
        <taxon>Paraburkholderia</taxon>
    </lineage>
</organism>
<feature type="region of interest" description="Disordered" evidence="1">
    <location>
        <begin position="141"/>
        <end position="250"/>
    </location>
</feature>
<keyword evidence="3" id="KW-1185">Reference proteome</keyword>
<dbReference type="AlphaFoldDB" id="A0A4R8KNT1"/>